<dbReference type="Gene3D" id="1.20.1280.50">
    <property type="match status" value="1"/>
</dbReference>
<dbReference type="InterPro" id="IPR036047">
    <property type="entry name" value="F-box-like_dom_sf"/>
</dbReference>
<dbReference type="InterPro" id="IPR050232">
    <property type="entry name" value="FBL13/AtMIF1-like"/>
</dbReference>
<feature type="domain" description="F-box" evidence="1">
    <location>
        <begin position="8"/>
        <end position="44"/>
    </location>
</feature>
<evidence type="ECO:0000313" key="2">
    <source>
        <dbReference type="Proteomes" id="UP000813463"/>
    </source>
</evidence>
<dbReference type="GeneID" id="130471369"/>
<organism evidence="2 3">
    <name type="scientific">Spinacia oleracea</name>
    <name type="common">Spinach</name>
    <dbReference type="NCBI Taxonomy" id="3562"/>
    <lineage>
        <taxon>Eukaryota</taxon>
        <taxon>Viridiplantae</taxon>
        <taxon>Streptophyta</taxon>
        <taxon>Embryophyta</taxon>
        <taxon>Tracheophyta</taxon>
        <taxon>Spermatophyta</taxon>
        <taxon>Magnoliopsida</taxon>
        <taxon>eudicotyledons</taxon>
        <taxon>Gunneridae</taxon>
        <taxon>Pentapetalae</taxon>
        <taxon>Caryophyllales</taxon>
        <taxon>Chenopodiaceae</taxon>
        <taxon>Chenopodioideae</taxon>
        <taxon>Anserineae</taxon>
        <taxon>Spinacia</taxon>
    </lineage>
</organism>
<dbReference type="InterPro" id="IPR001810">
    <property type="entry name" value="F-box_dom"/>
</dbReference>
<proteinExistence type="predicted"/>
<name>A0ABM3RP60_SPIOL</name>
<dbReference type="RefSeq" id="XP_056697416.1">
    <property type="nucleotide sequence ID" value="XM_056841438.1"/>
</dbReference>
<reference evidence="3" key="2">
    <citation type="submission" date="2025-08" db="UniProtKB">
        <authorList>
            <consortium name="RefSeq"/>
        </authorList>
    </citation>
    <scope>IDENTIFICATION</scope>
    <source>
        <tissue evidence="3">Leaf</tissue>
    </source>
</reference>
<dbReference type="Pfam" id="PF00646">
    <property type="entry name" value="F-box"/>
    <property type="match status" value="1"/>
</dbReference>
<keyword evidence="2" id="KW-1185">Reference proteome</keyword>
<dbReference type="InterPro" id="IPR053781">
    <property type="entry name" value="F-box_AtFBL13-like"/>
</dbReference>
<dbReference type="PANTHER" id="PTHR31900">
    <property type="entry name" value="F-BOX/RNI SUPERFAMILY PROTEIN-RELATED"/>
    <property type="match status" value="1"/>
</dbReference>
<protein>
    <submittedName>
        <fullName evidence="3">F-box/FBD/LRR-repeat protein At3g56780</fullName>
    </submittedName>
</protein>
<sequence>MVSCSCINELSDDILTKILSCLPINSAAATSVLSTRWRHLWTGVTSFIVLFETGKDDDDDILYLQKLIKLTSLKLHNFHIELKSLSNSSKTTNIRDQVSCFREVCRRDVEIINMYFPDEETRFFLFVPDFVFRTKSLVSLSLVCMDIKFDMPENVAIQLPNLKKLHLHHLSHIPPSQNPTTLLETSLDLVRTIDKTWPSLLEECVMLVTIFT</sequence>
<dbReference type="PANTHER" id="PTHR31900:SF31">
    <property type="entry name" value="F-BOX_LRR-REPEAT PROTEIN 13-LIKE"/>
    <property type="match status" value="1"/>
</dbReference>
<accession>A0ABM3RP60</accession>
<evidence type="ECO:0000313" key="3">
    <source>
        <dbReference type="RefSeq" id="XP_056697416.1"/>
    </source>
</evidence>
<evidence type="ECO:0000259" key="1">
    <source>
        <dbReference type="Pfam" id="PF00646"/>
    </source>
</evidence>
<dbReference type="CDD" id="cd22160">
    <property type="entry name" value="F-box_AtFBL13-like"/>
    <property type="match status" value="1"/>
</dbReference>
<dbReference type="Proteomes" id="UP000813463">
    <property type="component" value="Chromosome 4"/>
</dbReference>
<reference evidence="2" key="1">
    <citation type="journal article" date="2021" name="Nat. Commun.">
        <title>Genomic analyses provide insights into spinach domestication and the genetic basis of agronomic traits.</title>
        <authorList>
            <person name="Cai X."/>
            <person name="Sun X."/>
            <person name="Xu C."/>
            <person name="Sun H."/>
            <person name="Wang X."/>
            <person name="Ge C."/>
            <person name="Zhang Z."/>
            <person name="Wang Q."/>
            <person name="Fei Z."/>
            <person name="Jiao C."/>
            <person name="Wang Q."/>
        </authorList>
    </citation>
    <scope>NUCLEOTIDE SEQUENCE [LARGE SCALE GENOMIC DNA]</scope>
    <source>
        <strain evidence="2">cv. Varoflay</strain>
    </source>
</reference>
<dbReference type="SUPFAM" id="SSF81383">
    <property type="entry name" value="F-box domain"/>
    <property type="match status" value="1"/>
</dbReference>
<gene>
    <name evidence="3" type="primary">LOC130471369</name>
</gene>